<keyword evidence="4 6" id="KW-1133">Transmembrane helix</keyword>
<evidence type="ECO:0000256" key="3">
    <source>
        <dbReference type="ARBA" id="ARBA00022692"/>
    </source>
</evidence>
<evidence type="ECO:0000256" key="2">
    <source>
        <dbReference type="ARBA" id="ARBA00022475"/>
    </source>
</evidence>
<feature type="transmembrane region" description="Helical" evidence="6">
    <location>
        <begin position="136"/>
        <end position="158"/>
    </location>
</feature>
<reference key="1">
    <citation type="submission" date="2017-08" db="EMBL/GenBank/DDBJ databases">
        <title>A dynamic microbial community with high functional redundancy inhabits the cold, oxic subseafloor aquifer.</title>
        <authorList>
            <person name="Tully B.J."/>
            <person name="Wheat C.G."/>
            <person name="Glazer B.T."/>
            <person name="Huber J.A."/>
        </authorList>
    </citation>
    <scope>NUCLEOTIDE SEQUENCE [LARGE SCALE GENOMIC DNA]</scope>
</reference>
<dbReference type="GO" id="GO:0005886">
    <property type="term" value="C:plasma membrane"/>
    <property type="evidence" value="ECO:0007669"/>
    <property type="project" value="UniProtKB-SubCell"/>
</dbReference>
<dbReference type="NCBIfam" id="NF037997">
    <property type="entry name" value="Na_Pi_symport"/>
    <property type="match status" value="1"/>
</dbReference>
<protein>
    <submittedName>
        <fullName evidence="8">Sodium:phosphate symporter</fullName>
    </submittedName>
</protein>
<feature type="transmembrane region" description="Helical" evidence="6">
    <location>
        <begin position="215"/>
        <end position="238"/>
    </location>
</feature>
<evidence type="ECO:0000313" key="8">
    <source>
        <dbReference type="EMBL" id="PCJ02417.1"/>
    </source>
</evidence>
<evidence type="ECO:0000256" key="1">
    <source>
        <dbReference type="ARBA" id="ARBA00004651"/>
    </source>
</evidence>
<evidence type="ECO:0000259" key="7">
    <source>
        <dbReference type="Pfam" id="PF01895"/>
    </source>
</evidence>
<dbReference type="GO" id="GO:0005436">
    <property type="term" value="F:sodium:phosphate symporter activity"/>
    <property type="evidence" value="ECO:0007669"/>
    <property type="project" value="InterPro"/>
</dbReference>
<dbReference type="PANTHER" id="PTHR10010:SF46">
    <property type="entry name" value="SODIUM-DEPENDENT PHOSPHATE TRANSPORT PROTEIN 2B"/>
    <property type="match status" value="1"/>
</dbReference>
<feature type="transmembrane region" description="Helical" evidence="6">
    <location>
        <begin position="288"/>
        <end position="306"/>
    </location>
</feature>
<dbReference type="PANTHER" id="PTHR10010">
    <property type="entry name" value="SOLUTE CARRIER FAMILY 34 SODIUM PHOSPHATE , MEMBER 2-RELATED"/>
    <property type="match status" value="1"/>
</dbReference>
<evidence type="ECO:0000256" key="5">
    <source>
        <dbReference type="ARBA" id="ARBA00023136"/>
    </source>
</evidence>
<sequence>MQLSAIEILIYLPGSAALLLWGARMVRTGFMRAYGAELRQGLTKNLSNRFTAAFTGFFAALILQSSTAVAMLTTSFASAQLLPLVTGLAIMLGADFGAALIAQLLSLNIKALWPLLLLIGYILHNINDKKGSNGKQIGRIFLGLGFILLSLTQLSLVAQQLQSSDLLLAILGTLQSEPILAMLIAIIITYFTHSSLAVILLIAGLATTGIIDTALIFPLVLGVNVGGALPALIMNLSEAATSKRIVTGNFLFRFIAATVFLLAQGIILPQLLTFFEFYGFEQYVEFTIFVHILFNFILFISFIGLINPAAKILPKIITNTAVANYSVKPAYLKSSALQMPDIALNLSAREALHLIDSVEKMLKLSFESLQEFDDLKRREAKAIDKDIVLLSSSIKSYLVELFQQQLDTKQSNRAVEIISFTTNLDHIGNELNKNMLETIRKKIKENKRFSVAGMQEIVDMYDYIQATLQLAVKVFMDQDLQSARELVRRKELFRQTEYDNRLQHLNRLRQGDIKSLETSAFHLDILRDLKRINSFLSASAYPLLETAGELSPSRLTSS</sequence>
<evidence type="ECO:0000256" key="4">
    <source>
        <dbReference type="ARBA" id="ARBA00022989"/>
    </source>
</evidence>
<dbReference type="GO" id="GO:0044341">
    <property type="term" value="P:sodium-dependent phosphate transport"/>
    <property type="evidence" value="ECO:0007669"/>
    <property type="project" value="InterPro"/>
</dbReference>
<feature type="transmembrane region" description="Helical" evidence="6">
    <location>
        <begin position="6"/>
        <end position="26"/>
    </location>
</feature>
<dbReference type="Gene3D" id="1.20.58.220">
    <property type="entry name" value="Phosphate transport system protein phou homolog 2, domain 2"/>
    <property type="match status" value="1"/>
</dbReference>
<name>A0A2A4Z5W6_9PROT</name>
<dbReference type="Pfam" id="PF02690">
    <property type="entry name" value="Na_Pi_cotrans"/>
    <property type="match status" value="2"/>
</dbReference>
<dbReference type="AlphaFoldDB" id="A0A2A4Z5W6"/>
<dbReference type="InterPro" id="IPR038078">
    <property type="entry name" value="PhoU-like_sf"/>
</dbReference>
<feature type="domain" description="PhoU" evidence="7">
    <location>
        <begin position="353"/>
        <end position="430"/>
    </location>
</feature>
<keyword evidence="2" id="KW-1003">Cell membrane</keyword>
<feature type="transmembrane region" description="Helical" evidence="6">
    <location>
        <begin position="179"/>
        <end position="203"/>
    </location>
</feature>
<dbReference type="Pfam" id="PF01895">
    <property type="entry name" value="PhoU"/>
    <property type="match status" value="1"/>
</dbReference>
<accession>A0A2A4Z5W6</accession>
<comment type="caution">
    <text evidence="8">The sequence shown here is derived from an EMBL/GenBank/DDBJ whole genome shotgun (WGS) entry which is preliminary data.</text>
</comment>
<reference evidence="8" key="2">
    <citation type="journal article" date="2018" name="ISME J.">
        <title>A dynamic microbial community with high functional redundancy inhabits the cold, oxic subseafloor aquifer.</title>
        <authorList>
            <person name="Tully B.J."/>
            <person name="Wheat C.G."/>
            <person name="Glazer B.T."/>
            <person name="Huber J.A."/>
        </authorList>
    </citation>
    <scope>NUCLEOTIDE SEQUENCE</scope>
    <source>
        <strain evidence="8">NORP83</strain>
    </source>
</reference>
<proteinExistence type="predicted"/>
<feature type="transmembrane region" description="Helical" evidence="6">
    <location>
        <begin position="104"/>
        <end position="124"/>
    </location>
</feature>
<dbReference type="InterPro" id="IPR026022">
    <property type="entry name" value="PhoU_dom"/>
</dbReference>
<gene>
    <name evidence="8" type="ORF">COB13_04275</name>
</gene>
<dbReference type="SUPFAM" id="SSF109755">
    <property type="entry name" value="PhoU-like"/>
    <property type="match status" value="1"/>
</dbReference>
<comment type="subcellular location">
    <subcellularLocation>
        <location evidence="1">Cell membrane</location>
        <topology evidence="1">Multi-pass membrane protein</topology>
    </subcellularLocation>
</comment>
<keyword evidence="5 6" id="KW-0472">Membrane</keyword>
<organism evidence="8">
    <name type="scientific">OCS116 cluster bacterium</name>
    <dbReference type="NCBI Taxonomy" id="2030921"/>
    <lineage>
        <taxon>Bacteria</taxon>
        <taxon>Pseudomonadati</taxon>
        <taxon>Pseudomonadota</taxon>
        <taxon>Alphaproteobacteria</taxon>
        <taxon>OCS116 cluster</taxon>
    </lineage>
</organism>
<dbReference type="EMBL" id="NVUS01000004">
    <property type="protein sequence ID" value="PCJ02417.1"/>
    <property type="molecule type" value="Genomic_DNA"/>
</dbReference>
<evidence type="ECO:0000256" key="6">
    <source>
        <dbReference type="SAM" id="Phobius"/>
    </source>
</evidence>
<feature type="transmembrane region" description="Helical" evidence="6">
    <location>
        <begin position="46"/>
        <end position="63"/>
    </location>
</feature>
<feature type="transmembrane region" description="Helical" evidence="6">
    <location>
        <begin position="69"/>
        <end position="92"/>
    </location>
</feature>
<dbReference type="InterPro" id="IPR003841">
    <property type="entry name" value="Na/Pi_transpt"/>
</dbReference>
<feature type="transmembrane region" description="Helical" evidence="6">
    <location>
        <begin position="250"/>
        <end position="268"/>
    </location>
</feature>
<keyword evidence="3 6" id="KW-0812">Transmembrane</keyword>